<dbReference type="OrthoDB" id="185373at2759"/>
<dbReference type="AlphaFoldDB" id="A0A7I8L8Z7"/>
<feature type="repeat" description="PPR" evidence="2">
    <location>
        <begin position="554"/>
        <end position="588"/>
    </location>
</feature>
<feature type="repeat" description="PPR" evidence="2">
    <location>
        <begin position="353"/>
        <end position="387"/>
    </location>
</feature>
<proteinExistence type="predicted"/>
<keyword evidence="1" id="KW-0677">Repeat</keyword>
<feature type="repeat" description="PPR" evidence="2">
    <location>
        <begin position="117"/>
        <end position="151"/>
    </location>
</feature>
<feature type="repeat" description="PPR" evidence="2">
    <location>
        <begin position="456"/>
        <end position="490"/>
    </location>
</feature>
<evidence type="ECO:0000256" key="1">
    <source>
        <dbReference type="ARBA" id="ARBA00022737"/>
    </source>
</evidence>
<feature type="repeat" description="PPR" evidence="2">
    <location>
        <begin position="220"/>
        <end position="254"/>
    </location>
</feature>
<dbReference type="EMBL" id="LR746276">
    <property type="protein sequence ID" value="CAA7406537.1"/>
    <property type="molecule type" value="Genomic_DNA"/>
</dbReference>
<sequence>MISKFRKHHHHRGLRLPGGDLRWTASSASAVPPLHSLAEAHFRNQQAANDHLSSLCKRRLHREALQAFYSFQLRRPPLKLYPSTYAHLLLACSALKSLPDGRRIRRHLAQCGGVPPDVILHNHLLNMYGKCGATEEAEKLFEEMPERNLVSWTSLLTGLSHNGKEMEAAALYREMLRCGGVSPDEFTLGSVLRACAALADGELCRQLHVHALKNSPAGADRIVQNALIAAYFRAGRASEAAAVFSKIRDKDLISWGSIVAGYSQQGFYLEALESFRGMLAGGEHFPNEFLFGSAFSACGALARLGYGEELHGLCVKLGWAGDACAGSALADMYAKCGRLGAARRAFRRVELPDVAAWNAIIGACAYAGEADEAVELFSEMVATGARPDDLTVRCLLLGFAGSDRLVQGQLLHAHSIKLGFLPDLQVCNTLLAMYGKCSEISLVFHLFGEMKNQSRDLVSWNTLLSACLQENQLEEVLRHLHQLMNSGHRPDQITISIVLSAGSALGYLEMALQLHAHSVKTGWEANQWVTNDLIDAYCKCGSPDEARKLLRRQDVVAWSSLIMGYAQCGRGRDALALFDEMLAAGVEPNEVTFVGVLSACGRAGLVAEGRRVFESMRGGYGVEPTREHYSCMIDLLARAGWLSEAEELMEGMPFEPDAVAWKALLASCRARGELGVAERATGRILQLDPGNSAAHVLLCGVYASQGRWEEVAGMRRRMRSSGVRKAQGKSWIKVNGAVRVFVVEDRSHPETERIYSVLVDLRREMSRARQEAAAAAAAG</sequence>
<gene>
    <name evidence="3" type="ORF">SI8410_13017215</name>
</gene>
<dbReference type="InterPro" id="IPR002885">
    <property type="entry name" value="PPR_rpt"/>
</dbReference>
<dbReference type="PANTHER" id="PTHR24015:SF1672">
    <property type="entry name" value="OS06G0506100 PROTEIN"/>
    <property type="match status" value="1"/>
</dbReference>
<dbReference type="GO" id="GO:0009451">
    <property type="term" value="P:RNA modification"/>
    <property type="evidence" value="ECO:0007669"/>
    <property type="project" value="InterPro"/>
</dbReference>
<keyword evidence="4" id="KW-1185">Reference proteome</keyword>
<dbReference type="FunFam" id="1.25.40.10:FF:000090">
    <property type="entry name" value="Pentatricopeptide repeat-containing protein, chloroplastic"/>
    <property type="match status" value="1"/>
</dbReference>
<dbReference type="Pfam" id="PF20431">
    <property type="entry name" value="E_motif"/>
    <property type="match status" value="1"/>
</dbReference>
<accession>A0A7I8L8Z7</accession>
<dbReference type="Gene3D" id="1.25.40.10">
    <property type="entry name" value="Tetratricopeptide repeat domain"/>
    <property type="match status" value="5"/>
</dbReference>
<evidence type="ECO:0000313" key="3">
    <source>
        <dbReference type="EMBL" id="CAA7406537.1"/>
    </source>
</evidence>
<evidence type="ECO:0000256" key="2">
    <source>
        <dbReference type="PROSITE-ProRule" id="PRU00708"/>
    </source>
</evidence>
<evidence type="ECO:0000313" key="4">
    <source>
        <dbReference type="Proteomes" id="UP000663760"/>
    </source>
</evidence>
<dbReference type="SUPFAM" id="SSF48452">
    <property type="entry name" value="TPR-like"/>
    <property type="match status" value="2"/>
</dbReference>
<dbReference type="InterPro" id="IPR046960">
    <property type="entry name" value="PPR_At4g14850-like_plant"/>
</dbReference>
<name>A0A7I8L8Z7_SPIIN</name>
<dbReference type="FunFam" id="1.25.40.10:FF:000381">
    <property type="entry name" value="Pentatricopeptide repeat-containing protein"/>
    <property type="match status" value="1"/>
</dbReference>
<dbReference type="InterPro" id="IPR046848">
    <property type="entry name" value="E_motif"/>
</dbReference>
<dbReference type="Pfam" id="PF12854">
    <property type="entry name" value="PPR_1"/>
    <property type="match status" value="1"/>
</dbReference>
<protein>
    <submittedName>
        <fullName evidence="3">Uncharacterized protein</fullName>
    </submittedName>
</protein>
<dbReference type="PROSITE" id="PS51375">
    <property type="entry name" value="PPR"/>
    <property type="match status" value="5"/>
</dbReference>
<dbReference type="Pfam" id="PF01535">
    <property type="entry name" value="PPR"/>
    <property type="match status" value="5"/>
</dbReference>
<dbReference type="InterPro" id="IPR011990">
    <property type="entry name" value="TPR-like_helical_dom_sf"/>
</dbReference>
<dbReference type="NCBIfam" id="TIGR00756">
    <property type="entry name" value="PPR"/>
    <property type="match status" value="6"/>
</dbReference>
<organism evidence="3 4">
    <name type="scientific">Spirodela intermedia</name>
    <name type="common">Intermediate duckweed</name>
    <dbReference type="NCBI Taxonomy" id="51605"/>
    <lineage>
        <taxon>Eukaryota</taxon>
        <taxon>Viridiplantae</taxon>
        <taxon>Streptophyta</taxon>
        <taxon>Embryophyta</taxon>
        <taxon>Tracheophyta</taxon>
        <taxon>Spermatophyta</taxon>
        <taxon>Magnoliopsida</taxon>
        <taxon>Liliopsida</taxon>
        <taxon>Araceae</taxon>
        <taxon>Lemnoideae</taxon>
        <taxon>Spirodela</taxon>
    </lineage>
</organism>
<reference evidence="3" key="1">
    <citation type="submission" date="2020-02" db="EMBL/GenBank/DDBJ databases">
        <authorList>
            <person name="Scholz U."/>
            <person name="Mascher M."/>
            <person name="Fiebig A."/>
        </authorList>
    </citation>
    <scope>NUCLEOTIDE SEQUENCE</scope>
</reference>
<dbReference type="Pfam" id="PF13041">
    <property type="entry name" value="PPR_2"/>
    <property type="match status" value="4"/>
</dbReference>
<dbReference type="GO" id="GO:0003723">
    <property type="term" value="F:RNA binding"/>
    <property type="evidence" value="ECO:0007669"/>
    <property type="project" value="InterPro"/>
</dbReference>
<dbReference type="PANTHER" id="PTHR24015">
    <property type="entry name" value="OS07G0578800 PROTEIN-RELATED"/>
    <property type="match status" value="1"/>
</dbReference>
<dbReference type="Proteomes" id="UP000663760">
    <property type="component" value="Chromosome 13"/>
</dbReference>